<protein>
    <submittedName>
        <fullName evidence="1">Uncharacterized protein</fullName>
    </submittedName>
</protein>
<evidence type="ECO:0000313" key="1">
    <source>
        <dbReference type="EMBL" id="GGO66620.1"/>
    </source>
</evidence>
<comment type="caution">
    <text evidence="1">The sequence shown here is derived from an EMBL/GenBank/DDBJ whole genome shotgun (WGS) entry which is preliminary data.</text>
</comment>
<organism evidence="1 2">
    <name type="scientific">Microbacterium nanhaiense</name>
    <dbReference type="NCBI Taxonomy" id="1301026"/>
    <lineage>
        <taxon>Bacteria</taxon>
        <taxon>Bacillati</taxon>
        <taxon>Actinomycetota</taxon>
        <taxon>Actinomycetes</taxon>
        <taxon>Micrococcales</taxon>
        <taxon>Microbacteriaceae</taxon>
        <taxon>Microbacterium</taxon>
    </lineage>
</organism>
<dbReference type="Proteomes" id="UP000638043">
    <property type="component" value="Unassembled WGS sequence"/>
</dbReference>
<reference evidence="2" key="1">
    <citation type="journal article" date="2019" name="Int. J. Syst. Evol. Microbiol.">
        <title>The Global Catalogue of Microorganisms (GCM) 10K type strain sequencing project: providing services to taxonomists for standard genome sequencing and annotation.</title>
        <authorList>
            <consortium name="The Broad Institute Genomics Platform"/>
            <consortium name="The Broad Institute Genome Sequencing Center for Infectious Disease"/>
            <person name="Wu L."/>
            <person name="Ma J."/>
        </authorList>
    </citation>
    <scope>NUCLEOTIDE SEQUENCE [LARGE SCALE GENOMIC DNA]</scope>
    <source>
        <strain evidence="2">CGMCC 4.7181</strain>
    </source>
</reference>
<accession>A0ABQ2N845</accession>
<dbReference type="EMBL" id="BMMQ01000009">
    <property type="protein sequence ID" value="GGO66620.1"/>
    <property type="molecule type" value="Genomic_DNA"/>
</dbReference>
<dbReference type="RefSeq" id="WP_188702647.1">
    <property type="nucleotide sequence ID" value="NZ_BMMQ01000009.1"/>
</dbReference>
<proteinExistence type="predicted"/>
<name>A0ABQ2N845_9MICO</name>
<evidence type="ECO:0000313" key="2">
    <source>
        <dbReference type="Proteomes" id="UP000638043"/>
    </source>
</evidence>
<keyword evidence="2" id="KW-1185">Reference proteome</keyword>
<gene>
    <name evidence="1" type="ORF">GCM10010910_26490</name>
</gene>
<sequence>MSRNNAQNVPVDETARNKLAALGLSYRAVAEDELADYLRAKHRGFLGPEPTD</sequence>